<evidence type="ECO:0000256" key="1">
    <source>
        <dbReference type="ARBA" id="ARBA00001974"/>
    </source>
</evidence>
<reference evidence="7 8" key="1">
    <citation type="submission" date="2018-03" db="EMBL/GenBank/DDBJ databases">
        <title>The ancient ancestry and fast evolution of plastids.</title>
        <authorList>
            <person name="Moore K.R."/>
            <person name="Magnabosco C."/>
            <person name="Momper L."/>
            <person name="Gold D.A."/>
            <person name="Bosak T."/>
            <person name="Fournier G.P."/>
        </authorList>
    </citation>
    <scope>NUCLEOTIDE SEQUENCE [LARGE SCALE GENOMIC DNA]</scope>
    <source>
        <strain evidence="7 8">CCALA 015</strain>
    </source>
</reference>
<organism evidence="7 8">
    <name type="scientific">Aphanothece cf. minutissima CCALA 015</name>
    <dbReference type="NCBI Taxonomy" id="2107695"/>
    <lineage>
        <taxon>Bacteria</taxon>
        <taxon>Bacillati</taxon>
        <taxon>Cyanobacteriota</taxon>
        <taxon>Cyanophyceae</taxon>
        <taxon>Oscillatoriophycideae</taxon>
        <taxon>Chroococcales</taxon>
        <taxon>Aphanothecaceae</taxon>
        <taxon>Aphanothece</taxon>
    </lineage>
</organism>
<proteinExistence type="inferred from homology"/>
<evidence type="ECO:0000256" key="3">
    <source>
        <dbReference type="ARBA" id="ARBA00022630"/>
    </source>
</evidence>
<comment type="caution">
    <text evidence="7">The sequence shown here is derived from an EMBL/GenBank/DDBJ whole genome shotgun (WGS) entry which is preliminary data.</text>
</comment>
<evidence type="ECO:0000259" key="6">
    <source>
        <dbReference type="Pfam" id="PF07992"/>
    </source>
</evidence>
<dbReference type="PRINTS" id="PR00411">
    <property type="entry name" value="PNDRDTASEI"/>
</dbReference>
<comment type="cofactor">
    <cofactor evidence="1">
        <name>FAD</name>
        <dbReference type="ChEBI" id="CHEBI:57692"/>
    </cofactor>
</comment>
<sequence length="413" mass="44323">MQGHPNPAHNPVPNNVQNNVVIVGGGFGGLYTALALAQRKHHPPVLLIEPNDRFLFLPLLYELLSGELRGWEIAPRYDGLLAGRGLAWLQDRVERIDTGGHRLHTAGGRTIAYGRLVLATGAESNTFAVPGADRHSLGFRSLADVERLQRLVADLRQQPRPLQRIAVVGAGPTGVELACKLADMVQGSAVIELIEQGPQLLPQARAFNREQAALALQRRDVRLRARTQVEAVEAGAITLRCHPDGDSPAHAETLAVRAVVWTAGLSFRPPRIDPAPACDSRGRLLCGPDLRLRDHADLFVAGDLAAPVDPQDTAGEGPGPAPPATAQVAFQQAPVLAANLIRSLAGEPLEPFQWNDLGEMMSLGVGEASLTAAGVTLAGPAAYQLRRLAYLTRLPGRSHQWRVAAGWLADWKP</sequence>
<dbReference type="PRINTS" id="PR00368">
    <property type="entry name" value="FADPNR"/>
</dbReference>
<dbReference type="Pfam" id="PF07992">
    <property type="entry name" value="Pyr_redox_2"/>
    <property type="match status" value="1"/>
</dbReference>
<dbReference type="Gene3D" id="3.50.50.100">
    <property type="match status" value="1"/>
</dbReference>
<comment type="similarity">
    <text evidence="2">Belongs to the NADH dehydrogenase family.</text>
</comment>
<protein>
    <submittedName>
        <fullName evidence="7">Proton-conducting membrane transporter</fullName>
    </submittedName>
</protein>
<dbReference type="InterPro" id="IPR051169">
    <property type="entry name" value="NADH-Q_oxidoreductase"/>
</dbReference>
<gene>
    <name evidence="7" type="ORF">C7B81_15630</name>
</gene>
<dbReference type="SUPFAM" id="SSF51905">
    <property type="entry name" value="FAD/NAD(P)-binding domain"/>
    <property type="match status" value="2"/>
</dbReference>
<keyword evidence="8" id="KW-1185">Reference proteome</keyword>
<evidence type="ECO:0000313" key="8">
    <source>
        <dbReference type="Proteomes" id="UP000238218"/>
    </source>
</evidence>
<keyword evidence="4" id="KW-0274">FAD</keyword>
<evidence type="ECO:0000256" key="4">
    <source>
        <dbReference type="ARBA" id="ARBA00022827"/>
    </source>
</evidence>
<dbReference type="PANTHER" id="PTHR42913:SF3">
    <property type="entry name" value="64 KDA MITOCHONDRIAL NADH DEHYDROGENASE (EUROFUNG)"/>
    <property type="match status" value="1"/>
</dbReference>
<keyword evidence="3" id="KW-0285">Flavoprotein</keyword>
<dbReference type="InterPro" id="IPR036188">
    <property type="entry name" value="FAD/NAD-bd_sf"/>
</dbReference>
<evidence type="ECO:0000256" key="2">
    <source>
        <dbReference type="ARBA" id="ARBA00005272"/>
    </source>
</evidence>
<dbReference type="Proteomes" id="UP000238218">
    <property type="component" value="Unassembled WGS sequence"/>
</dbReference>
<evidence type="ECO:0000256" key="5">
    <source>
        <dbReference type="ARBA" id="ARBA00023002"/>
    </source>
</evidence>
<name>A0ABX5F3P1_9CHRO</name>
<accession>A0ABX5F3P1</accession>
<dbReference type="PANTHER" id="PTHR42913">
    <property type="entry name" value="APOPTOSIS-INDUCING FACTOR 1"/>
    <property type="match status" value="1"/>
</dbReference>
<dbReference type="RefSeq" id="WP_106222963.1">
    <property type="nucleotide sequence ID" value="NZ_PVWP01000014.1"/>
</dbReference>
<evidence type="ECO:0000313" key="7">
    <source>
        <dbReference type="EMBL" id="PSB35894.1"/>
    </source>
</evidence>
<dbReference type="EMBL" id="PVWP01000014">
    <property type="protein sequence ID" value="PSB35894.1"/>
    <property type="molecule type" value="Genomic_DNA"/>
</dbReference>
<keyword evidence="5" id="KW-0560">Oxidoreductase</keyword>
<dbReference type="InterPro" id="IPR023753">
    <property type="entry name" value="FAD/NAD-binding_dom"/>
</dbReference>
<feature type="domain" description="FAD/NAD(P)-binding" evidence="6">
    <location>
        <begin position="19"/>
        <end position="333"/>
    </location>
</feature>